<organism evidence="1 2">
    <name type="scientific">Bauhinia variegata</name>
    <name type="common">Purple orchid tree</name>
    <name type="synonym">Phanera variegata</name>
    <dbReference type="NCBI Taxonomy" id="167791"/>
    <lineage>
        <taxon>Eukaryota</taxon>
        <taxon>Viridiplantae</taxon>
        <taxon>Streptophyta</taxon>
        <taxon>Embryophyta</taxon>
        <taxon>Tracheophyta</taxon>
        <taxon>Spermatophyta</taxon>
        <taxon>Magnoliopsida</taxon>
        <taxon>eudicotyledons</taxon>
        <taxon>Gunneridae</taxon>
        <taxon>Pentapetalae</taxon>
        <taxon>rosids</taxon>
        <taxon>fabids</taxon>
        <taxon>Fabales</taxon>
        <taxon>Fabaceae</taxon>
        <taxon>Cercidoideae</taxon>
        <taxon>Cercideae</taxon>
        <taxon>Bauhiniinae</taxon>
        <taxon>Bauhinia</taxon>
    </lineage>
</organism>
<proteinExistence type="predicted"/>
<dbReference type="Proteomes" id="UP000828941">
    <property type="component" value="Chromosome 12"/>
</dbReference>
<dbReference type="EMBL" id="CM039437">
    <property type="protein sequence ID" value="KAI4306807.1"/>
    <property type="molecule type" value="Genomic_DNA"/>
</dbReference>
<keyword evidence="2" id="KW-1185">Reference proteome</keyword>
<evidence type="ECO:0000313" key="1">
    <source>
        <dbReference type="EMBL" id="KAI4306807.1"/>
    </source>
</evidence>
<sequence length="250" mass="27600">MAHRRRGRAGTNPTVGLRRLDAALDAMRPYEFPEQLVRETIDQLLEVYGGKEGWPFIEEASYSVLLEVILEKQNNSAEEEKKEDLLQGNATKEGIPETSSNATTFTTTTTISEASSSNRVPQDALLPTSDGLNTNDVQDSASLGNAETGAQDSTMGAEIGGHVLTPVDNAIESCENPPMSKRKSCHGWIGDDDDHEHDLIHLPSAPLPKELKMLLNQIKSSSKAAIHKDGKRRRKSRWDENPEGMQMEFF</sequence>
<name>A0ACB9LBK3_BAUVA</name>
<gene>
    <name evidence="1" type="ORF">L6164_030052</name>
</gene>
<reference evidence="1 2" key="1">
    <citation type="journal article" date="2022" name="DNA Res.">
        <title>Chromosomal-level genome assembly of the orchid tree Bauhinia variegata (Leguminosae; Cercidoideae) supports the allotetraploid origin hypothesis of Bauhinia.</title>
        <authorList>
            <person name="Zhong Y."/>
            <person name="Chen Y."/>
            <person name="Zheng D."/>
            <person name="Pang J."/>
            <person name="Liu Y."/>
            <person name="Luo S."/>
            <person name="Meng S."/>
            <person name="Qian L."/>
            <person name="Wei D."/>
            <person name="Dai S."/>
            <person name="Zhou R."/>
        </authorList>
    </citation>
    <scope>NUCLEOTIDE SEQUENCE [LARGE SCALE GENOMIC DNA]</scope>
    <source>
        <strain evidence="1">BV-YZ2020</strain>
    </source>
</reference>
<evidence type="ECO:0000313" key="2">
    <source>
        <dbReference type="Proteomes" id="UP000828941"/>
    </source>
</evidence>
<protein>
    <submittedName>
        <fullName evidence="1">Uncharacterized protein</fullName>
    </submittedName>
</protein>
<comment type="caution">
    <text evidence="1">The sequence shown here is derived from an EMBL/GenBank/DDBJ whole genome shotgun (WGS) entry which is preliminary data.</text>
</comment>
<accession>A0ACB9LBK3</accession>